<feature type="compositionally biased region" description="Basic and acidic residues" evidence="1">
    <location>
        <begin position="164"/>
        <end position="174"/>
    </location>
</feature>
<sequence length="372" mass="40442">MTMLWSVSKCLIVVLLGTCLVNVFSLETVDPPELKVTSSVRSSDASIIVDEQNISFTMVNPGGLSTAVGADANAIGFNYGGCIIDFKWDDKSLNFGEKKFVMHGSNSVDVAINLKNNAISFSQNGNPVEITGDGRLNCTPKYKEDTDNKAMDVSASGGPERDIEIKFKNQRYDPKSSTGNPGGAPRSVAAAGLGAGAWVGIGIAIVVVALLILGAICWFAVCAHRRRRQSTEKTANTTKPPTVSNTPVTCIVIDEKLLDAPQEVTAISQDQDKPKKLIFDKTEEKKKMSAETELRPRNFPLDAQQQRIADGHRVGRNDNPTMDDVKSDWGETVTKDKKEKSRHALPTETKKRKKLEDLGSRSTITDQDSVPC</sequence>
<evidence type="ECO:0000313" key="5">
    <source>
        <dbReference type="WBParaSite" id="jg10212"/>
    </source>
</evidence>
<evidence type="ECO:0000256" key="2">
    <source>
        <dbReference type="SAM" id="Phobius"/>
    </source>
</evidence>
<keyword evidence="4" id="KW-1185">Reference proteome</keyword>
<keyword evidence="2" id="KW-1133">Transmembrane helix</keyword>
<proteinExistence type="predicted"/>
<evidence type="ECO:0000256" key="1">
    <source>
        <dbReference type="SAM" id="MobiDB-lite"/>
    </source>
</evidence>
<keyword evidence="3" id="KW-0732">Signal</keyword>
<evidence type="ECO:0000313" key="4">
    <source>
        <dbReference type="Proteomes" id="UP000887574"/>
    </source>
</evidence>
<keyword evidence="2" id="KW-0472">Membrane</keyword>
<organism evidence="4 5">
    <name type="scientific">Ditylenchus dipsaci</name>
    <dbReference type="NCBI Taxonomy" id="166011"/>
    <lineage>
        <taxon>Eukaryota</taxon>
        <taxon>Metazoa</taxon>
        <taxon>Ecdysozoa</taxon>
        <taxon>Nematoda</taxon>
        <taxon>Chromadorea</taxon>
        <taxon>Rhabditida</taxon>
        <taxon>Tylenchina</taxon>
        <taxon>Tylenchomorpha</taxon>
        <taxon>Sphaerularioidea</taxon>
        <taxon>Anguinidae</taxon>
        <taxon>Anguininae</taxon>
        <taxon>Ditylenchus</taxon>
    </lineage>
</organism>
<keyword evidence="2" id="KW-0812">Transmembrane</keyword>
<name>A0A915CLF0_9BILA</name>
<dbReference type="AlphaFoldDB" id="A0A915CLF0"/>
<feature type="compositionally biased region" description="Basic and acidic residues" evidence="1">
    <location>
        <begin position="277"/>
        <end position="296"/>
    </location>
</feature>
<accession>A0A915CLF0</accession>
<feature type="transmembrane region" description="Helical" evidence="2">
    <location>
        <begin position="195"/>
        <end position="221"/>
    </location>
</feature>
<dbReference type="WBParaSite" id="jg10212">
    <property type="protein sequence ID" value="jg10212"/>
    <property type="gene ID" value="jg10212"/>
</dbReference>
<reference evidence="5" key="1">
    <citation type="submission" date="2022-11" db="UniProtKB">
        <authorList>
            <consortium name="WormBaseParasite"/>
        </authorList>
    </citation>
    <scope>IDENTIFICATION</scope>
</reference>
<protein>
    <submittedName>
        <fullName evidence="5">Uncharacterized protein</fullName>
    </submittedName>
</protein>
<feature type="region of interest" description="Disordered" evidence="1">
    <location>
        <begin position="277"/>
        <end position="372"/>
    </location>
</feature>
<feature type="compositionally biased region" description="Basic and acidic residues" evidence="1">
    <location>
        <begin position="323"/>
        <end position="339"/>
    </location>
</feature>
<feature type="region of interest" description="Disordered" evidence="1">
    <location>
        <begin position="164"/>
        <end position="184"/>
    </location>
</feature>
<feature type="signal peptide" evidence="3">
    <location>
        <begin position="1"/>
        <end position="25"/>
    </location>
</feature>
<feature type="compositionally biased region" description="Polar residues" evidence="1">
    <location>
        <begin position="360"/>
        <end position="372"/>
    </location>
</feature>
<dbReference type="Proteomes" id="UP000887574">
    <property type="component" value="Unplaced"/>
</dbReference>
<evidence type="ECO:0000256" key="3">
    <source>
        <dbReference type="SAM" id="SignalP"/>
    </source>
</evidence>
<feature type="chain" id="PRO_5036788785" evidence="3">
    <location>
        <begin position="26"/>
        <end position="372"/>
    </location>
</feature>